<dbReference type="VEuPathDB" id="FungiDB:SDRG_01984"/>
<accession>T0QS10</accession>
<dbReference type="OrthoDB" id="10444693at2759"/>
<evidence type="ECO:0000256" key="1">
    <source>
        <dbReference type="SAM" id="MobiDB-lite"/>
    </source>
</evidence>
<proteinExistence type="predicted"/>
<evidence type="ECO:0000313" key="2">
    <source>
        <dbReference type="EMBL" id="EQC40919.1"/>
    </source>
</evidence>
<reference evidence="2 3" key="1">
    <citation type="submission" date="2012-04" db="EMBL/GenBank/DDBJ databases">
        <title>The Genome Sequence of Saprolegnia declina VS20.</title>
        <authorList>
            <consortium name="The Broad Institute Genome Sequencing Platform"/>
            <person name="Russ C."/>
            <person name="Nusbaum C."/>
            <person name="Tyler B."/>
            <person name="van West P."/>
            <person name="Dieguez-Uribeondo J."/>
            <person name="de Bruijn I."/>
            <person name="Tripathy S."/>
            <person name="Jiang R."/>
            <person name="Young S.K."/>
            <person name="Zeng Q."/>
            <person name="Gargeya S."/>
            <person name="Fitzgerald M."/>
            <person name="Haas B."/>
            <person name="Abouelleil A."/>
            <person name="Alvarado L."/>
            <person name="Arachchi H.M."/>
            <person name="Berlin A."/>
            <person name="Chapman S.B."/>
            <person name="Goldberg J."/>
            <person name="Griggs A."/>
            <person name="Gujja S."/>
            <person name="Hansen M."/>
            <person name="Howarth C."/>
            <person name="Imamovic A."/>
            <person name="Larimer J."/>
            <person name="McCowen C."/>
            <person name="Montmayeur A."/>
            <person name="Murphy C."/>
            <person name="Neiman D."/>
            <person name="Pearson M."/>
            <person name="Priest M."/>
            <person name="Roberts A."/>
            <person name="Saif S."/>
            <person name="Shea T."/>
            <person name="Sisk P."/>
            <person name="Sykes S."/>
            <person name="Wortman J."/>
            <person name="Nusbaum C."/>
            <person name="Birren B."/>
        </authorList>
    </citation>
    <scope>NUCLEOTIDE SEQUENCE [LARGE SCALE GENOMIC DNA]</scope>
    <source>
        <strain evidence="2 3">VS20</strain>
    </source>
</reference>
<dbReference type="AlphaFoldDB" id="T0QS10"/>
<dbReference type="InParanoid" id="T0QS10"/>
<organism evidence="2 3">
    <name type="scientific">Saprolegnia diclina (strain VS20)</name>
    <dbReference type="NCBI Taxonomy" id="1156394"/>
    <lineage>
        <taxon>Eukaryota</taxon>
        <taxon>Sar</taxon>
        <taxon>Stramenopiles</taxon>
        <taxon>Oomycota</taxon>
        <taxon>Saprolegniomycetes</taxon>
        <taxon>Saprolegniales</taxon>
        <taxon>Saprolegniaceae</taxon>
        <taxon>Saprolegnia</taxon>
    </lineage>
</organism>
<protein>
    <submittedName>
        <fullName evidence="2">Uncharacterized protein</fullName>
    </submittedName>
</protein>
<name>T0QS10_SAPDV</name>
<sequence>MWSGFWSQLPLMAKRWGDEVVAQVSLTVSTGLLVLPATDVNVVEGKVCVPAAKIVLEADASSLVPALRHVAFVAPSKDAGVVSITATWSSSPKTVTKSPSFVVCMHYPAQSTATSMWSGAWPGLNVPLRYDTNAIVQVTLATLSGTLRLDTVGDAVTFVDGAKNRASPRMVLRGPVTALQTALRSVVYRAPTTDAGVATIDVDHVLVADAPTPTSTVTLHYPLVVSPMWKGQWSNLPLQLPRTTAAVVALSVAVSEGALSLAQNEEKTESLLLQGSPAELARQLRTVVFHAPAAATGATVIEMKLTTMAETMDAPMKIAAAPLEPVQLSTPVDAVARAAPKVASPATAKLWVHTGGADVDATPLAGPITVQTVAAPSFDVTKTYTPSSKSPAHAAGTFGKGLWVPAKSPLAATAPVAEARTAVYSLHYPAQSESMWQGAWVGLPIALRYVDAAIAQVALATKEGTLSLEASSSDVALFDGVNGEPSKRLVLKSTVAQLKRALRRVVYHAPSAAAGVAAITSKVDLVLDAPSATASTYTLHYPREVSAMWDGRWTDLPLLLPRVAAPKMTTTISVSEGLLGSADGSVLSSVVLRGSSVDVAQQLANLVFIAPSNGTGVALITMDYEILERKSPSHTGGAFGKGLWVPTKSPVAAAAPAVVETAAPVVVEKAAPFEVPAVDANTAVYTLYYPAQSTATSMWSGLWSQLPIAGKRVGGTTLVSLTVSTSVGLLALSSASAAVSWLEGTASVPASRLAWKGPYTDLQSVARTLVFTAPSDAAGVACVTVSWVVLEEDVQAVEEAVEAQVEQEVALPTALLSAAAQRYTLFYPATTTSVSMWQGSWKGLPVSLRHAEDTIVDASFATVDGTLSLHTLHPYIEFIDGSNDERVTLLTLRASIADLANAVEDIVFHAPCAASGVALIEMDVVVIDDATPSVDDDWHTAPPVSMYEPSVPAATYTLYYPPTPDSCFVMWEGEWTHVPITPLRLPDHCILELELSVSKGLLSLATGNVDVEFLDCDAEVPTHQITVKGNVPDLNDVLKDVVYIAPSDAGGVVTIEMDYVIVGHVEDDEFSDDDDQEFVDVVLPTASMWAQPDAFEAKPLPSLSIASIEPVTSPRSPAWVTSGESNVALAPIVGTPVSRNAANTAHGSGMWAPKRTPSAVSNDVHQLSLDEFLARDTSKDATEASYAASDSTYLPASECDFMPTVRPMDLEIGGSPSSVATADIPMSPRPDTKQRDCKANRDSVSKKTFWPKWLVNAFKRKKSH</sequence>
<evidence type="ECO:0000313" key="3">
    <source>
        <dbReference type="Proteomes" id="UP000030762"/>
    </source>
</evidence>
<feature type="compositionally biased region" description="Basic and acidic residues" evidence="1">
    <location>
        <begin position="1230"/>
        <end position="1243"/>
    </location>
</feature>
<keyword evidence="3" id="KW-1185">Reference proteome</keyword>
<dbReference type="RefSeq" id="XP_008605763.1">
    <property type="nucleotide sequence ID" value="XM_008607541.1"/>
</dbReference>
<dbReference type="GeneID" id="19942711"/>
<gene>
    <name evidence="2" type="ORF">SDRG_01984</name>
</gene>
<dbReference type="EMBL" id="JH767135">
    <property type="protein sequence ID" value="EQC40919.1"/>
    <property type="molecule type" value="Genomic_DNA"/>
</dbReference>
<feature type="region of interest" description="Disordered" evidence="1">
    <location>
        <begin position="1213"/>
        <end position="1243"/>
    </location>
</feature>
<dbReference type="Proteomes" id="UP000030762">
    <property type="component" value="Unassembled WGS sequence"/>
</dbReference>